<dbReference type="GO" id="GO:0019239">
    <property type="term" value="F:deaminase activity"/>
    <property type="evidence" value="ECO:0007669"/>
    <property type="project" value="TreeGrafter"/>
</dbReference>
<dbReference type="NCBIfam" id="TIGR00004">
    <property type="entry name" value="Rid family detoxifying hydrolase"/>
    <property type="match status" value="1"/>
</dbReference>
<dbReference type="InterPro" id="IPR006175">
    <property type="entry name" value="YjgF/YER057c/UK114"/>
</dbReference>
<organism evidence="2 3">
    <name type="scientific">Photobacterium marinum</name>
    <dbReference type="NCBI Taxonomy" id="1056511"/>
    <lineage>
        <taxon>Bacteria</taxon>
        <taxon>Pseudomonadati</taxon>
        <taxon>Pseudomonadota</taxon>
        <taxon>Gammaproteobacteria</taxon>
        <taxon>Vibrionales</taxon>
        <taxon>Vibrionaceae</taxon>
        <taxon>Photobacterium</taxon>
    </lineage>
</organism>
<dbReference type="CDD" id="cd00448">
    <property type="entry name" value="YjgF_YER057c_UK114_family"/>
    <property type="match status" value="1"/>
</dbReference>
<comment type="caution">
    <text evidence="2">The sequence shown here is derived from an EMBL/GenBank/DDBJ whole genome shotgun (WGS) entry which is preliminary data.</text>
</comment>
<dbReference type="GO" id="GO:0005829">
    <property type="term" value="C:cytosol"/>
    <property type="evidence" value="ECO:0007669"/>
    <property type="project" value="TreeGrafter"/>
</dbReference>
<reference evidence="2 3" key="1">
    <citation type="submission" date="2012-12" db="EMBL/GenBank/DDBJ databases">
        <title>Genome Assembly of Photobacterium sp. AK15.</title>
        <authorList>
            <person name="Khatri I."/>
            <person name="Vaidya B."/>
            <person name="Srinivas T.N.R."/>
            <person name="Subramanian S."/>
            <person name="Pinnaka A."/>
        </authorList>
    </citation>
    <scope>NUCLEOTIDE SEQUENCE [LARGE SCALE GENOMIC DNA]</scope>
    <source>
        <strain evidence="2 3">AK15</strain>
    </source>
</reference>
<dbReference type="Proteomes" id="UP000011134">
    <property type="component" value="Unassembled WGS sequence"/>
</dbReference>
<evidence type="ECO:0000256" key="1">
    <source>
        <dbReference type="ARBA" id="ARBA00010552"/>
    </source>
</evidence>
<dbReference type="FunFam" id="3.30.1330.40:FF:000001">
    <property type="entry name" value="L-PSP family endoribonuclease"/>
    <property type="match status" value="1"/>
</dbReference>
<dbReference type="PANTHER" id="PTHR11803:SF39">
    <property type="entry name" value="2-IMINOBUTANOATE_2-IMINOPROPANOATE DEAMINASE"/>
    <property type="match status" value="1"/>
</dbReference>
<dbReference type="AlphaFoldDB" id="L8JAR0"/>
<protein>
    <submittedName>
        <fullName evidence="2">Endoribonuclease L-PSP</fullName>
    </submittedName>
</protein>
<dbReference type="PROSITE" id="PS01094">
    <property type="entry name" value="UPF0076"/>
    <property type="match status" value="1"/>
</dbReference>
<dbReference type="SUPFAM" id="SSF55298">
    <property type="entry name" value="YjgF-like"/>
    <property type="match status" value="1"/>
</dbReference>
<dbReference type="InterPro" id="IPR006056">
    <property type="entry name" value="RidA"/>
</dbReference>
<dbReference type="InterPro" id="IPR035959">
    <property type="entry name" value="RutC-like_sf"/>
</dbReference>
<dbReference type="Gene3D" id="3.30.1330.40">
    <property type="entry name" value="RutC-like"/>
    <property type="match status" value="1"/>
</dbReference>
<evidence type="ECO:0000313" key="2">
    <source>
        <dbReference type="EMBL" id="ELR65955.1"/>
    </source>
</evidence>
<dbReference type="EMBL" id="AMZO01000015">
    <property type="protein sequence ID" value="ELR65955.1"/>
    <property type="molecule type" value="Genomic_DNA"/>
</dbReference>
<comment type="similarity">
    <text evidence="1">Belongs to the RutC family.</text>
</comment>
<evidence type="ECO:0000313" key="3">
    <source>
        <dbReference type="Proteomes" id="UP000011134"/>
    </source>
</evidence>
<name>L8JAR0_9GAMM</name>
<dbReference type="PATRIC" id="fig|1056511.3.peg.2070"/>
<gene>
    <name evidence="2" type="ORF">C942_00581</name>
</gene>
<keyword evidence="3" id="KW-1185">Reference proteome</keyword>
<dbReference type="Pfam" id="PF01042">
    <property type="entry name" value="Ribonuc_L-PSP"/>
    <property type="match status" value="1"/>
</dbReference>
<sequence>MADIRPVMIVKLWNKHINPKWDTMVDTINTEKAPAAVGPYVQAKKFGNMLITSGQLPINPETGKMPEDVAEQAKQSLANVEAIVNAAGLTKADIVKATVFVKDLNDFATVNEVYGAFFGDQCPARSCVEVARLPLDAKVEIEVIAVSA</sequence>
<accession>L8JAR0</accession>
<dbReference type="PANTHER" id="PTHR11803">
    <property type="entry name" value="2-IMINOBUTANOATE/2-IMINOPROPANOATE DEAMINASE RIDA"/>
    <property type="match status" value="1"/>
</dbReference>
<dbReference type="InterPro" id="IPR019897">
    <property type="entry name" value="RidA_CS"/>
</dbReference>
<proteinExistence type="inferred from homology"/>